<proteinExistence type="predicted"/>
<accession>A0ABV7I8T1</accession>
<dbReference type="EMBL" id="JBHRTG010000019">
    <property type="protein sequence ID" value="MFC3166091.1"/>
    <property type="molecule type" value="Genomic_DNA"/>
</dbReference>
<name>A0ABV7I8T1_9HYPH</name>
<dbReference type="PANTHER" id="PTHR47628:SF1">
    <property type="entry name" value="ALIPHATIC AMIDASE EXPRESSION-REGULATING PROTEIN"/>
    <property type="match status" value="1"/>
</dbReference>
<dbReference type="Proteomes" id="UP001595647">
    <property type="component" value="Unassembled WGS sequence"/>
</dbReference>
<dbReference type="Gene3D" id="3.40.50.2300">
    <property type="match status" value="2"/>
</dbReference>
<dbReference type="RefSeq" id="WP_244658881.1">
    <property type="nucleotide sequence ID" value="NZ_CP059897.1"/>
</dbReference>
<dbReference type="SUPFAM" id="SSF53822">
    <property type="entry name" value="Periplasmic binding protein-like I"/>
    <property type="match status" value="1"/>
</dbReference>
<gene>
    <name evidence="1" type="ORF">ACFOHV_22670</name>
</gene>
<evidence type="ECO:0000313" key="2">
    <source>
        <dbReference type="Proteomes" id="UP001595647"/>
    </source>
</evidence>
<organism evidence="1 2">
    <name type="scientific">Ciceribacter thiooxidans</name>
    <dbReference type="NCBI Taxonomy" id="1969821"/>
    <lineage>
        <taxon>Bacteria</taxon>
        <taxon>Pseudomonadati</taxon>
        <taxon>Pseudomonadota</taxon>
        <taxon>Alphaproteobacteria</taxon>
        <taxon>Hyphomicrobiales</taxon>
        <taxon>Rhizobiaceae</taxon>
        <taxon>Ciceribacter</taxon>
    </lineage>
</organism>
<keyword evidence="2" id="KW-1185">Reference proteome</keyword>
<dbReference type="InterPro" id="IPR028082">
    <property type="entry name" value="Peripla_BP_I"/>
</dbReference>
<dbReference type="PANTHER" id="PTHR47628">
    <property type="match status" value="1"/>
</dbReference>
<sequence length="272" mass="30423">MSYKQARRINIRQLQSLRKNGLTAASPTRLFSVNLGKRAFAPHRGDYPLWGFLLLGPSKLSKNVIEIGILFSRSGPYAELGEQGFRGAMAGIDEVNRRGSPFALAPAIADPQGNADRYAVLASDLIKDRSLQHVVGCTTSWSRKEVIPVMEKTQALLWYPCVYEGFEANENVVYVGACANQHILLLLEHVLPTYGRNAFLLGSNYVWGWETCRLARDVVTRSGGTVLGERHIPIGDTDIDRIIEEIRLRVEQRDRSGRKGGPWIDHPLRVSR</sequence>
<comment type="caution">
    <text evidence="1">The sequence shown here is derived from an EMBL/GenBank/DDBJ whole genome shotgun (WGS) entry which is preliminary data.</text>
</comment>
<evidence type="ECO:0000313" key="1">
    <source>
        <dbReference type="EMBL" id="MFC3166091.1"/>
    </source>
</evidence>
<dbReference type="Pfam" id="PF13433">
    <property type="entry name" value="Peripla_BP_5"/>
    <property type="match status" value="1"/>
</dbReference>
<protein>
    <submittedName>
        <fullName evidence="1">Transporter substrate-binding protein</fullName>
    </submittedName>
</protein>
<reference evidence="2" key="1">
    <citation type="journal article" date="2019" name="Int. J. Syst. Evol. Microbiol.">
        <title>The Global Catalogue of Microorganisms (GCM) 10K type strain sequencing project: providing services to taxonomists for standard genome sequencing and annotation.</title>
        <authorList>
            <consortium name="The Broad Institute Genomics Platform"/>
            <consortium name="The Broad Institute Genome Sequencing Center for Infectious Disease"/>
            <person name="Wu L."/>
            <person name="Ma J."/>
        </authorList>
    </citation>
    <scope>NUCLEOTIDE SEQUENCE [LARGE SCALE GENOMIC DNA]</scope>
    <source>
        <strain evidence="2">KCTC 52231</strain>
    </source>
</reference>